<evidence type="ECO:0000313" key="5">
    <source>
        <dbReference type="Proteomes" id="UP001500642"/>
    </source>
</evidence>
<dbReference type="EMBL" id="BAABGL010000006">
    <property type="protein sequence ID" value="GAA4388858.1"/>
    <property type="molecule type" value="Genomic_DNA"/>
</dbReference>
<sequence>MGVNDADSRVREQTERILNLLIALRAASGWIDRDSLKACMDEYAGLSDAAFDRAFSRDKRLLRDLGIEISTATWDDEFTGRNGYGYRITSDDYELPEIDLTPQEAAVLSVASRFWQDSALGEASGRALHKLRGLGIDLAESTDPLPARMRFGTETFAAALSAVNARRAVRFSYRKPGGVAGERRLEPYALLTRGDRVYLLGRDLDKEEIRTFRLSRISGTLSRVHGRKDGDYTVPEDFRPGDWFRPVHASGASTTAHLRLRPGSGDPLRRAGTPAGTDDAGWDLLALGYDDPEELAATLVGFGRAVEVDSPADLADALERMRGTTLAALTAAQDAPVAPSTPVETEAPDTEERA</sequence>
<gene>
    <name evidence="4" type="ORF">GCM10023167_14030</name>
</gene>
<dbReference type="InterPro" id="IPR051534">
    <property type="entry name" value="CBASS_pafABC_assoc_protein"/>
</dbReference>
<evidence type="ECO:0000259" key="3">
    <source>
        <dbReference type="Pfam" id="PF25583"/>
    </source>
</evidence>
<protein>
    <submittedName>
        <fullName evidence="4">YafY family protein</fullName>
    </submittedName>
</protein>
<dbReference type="InterPro" id="IPR057727">
    <property type="entry name" value="WCX_dom"/>
</dbReference>
<accession>A0ABP8JD25</accession>
<dbReference type="Pfam" id="PF25583">
    <property type="entry name" value="WCX"/>
    <property type="match status" value="1"/>
</dbReference>
<dbReference type="Proteomes" id="UP001500642">
    <property type="component" value="Unassembled WGS sequence"/>
</dbReference>
<dbReference type="InterPro" id="IPR026881">
    <property type="entry name" value="WYL_dom"/>
</dbReference>
<keyword evidence="5" id="KW-1185">Reference proteome</keyword>
<evidence type="ECO:0000313" key="4">
    <source>
        <dbReference type="EMBL" id="GAA4388858.1"/>
    </source>
</evidence>
<dbReference type="PROSITE" id="PS52050">
    <property type="entry name" value="WYL"/>
    <property type="match status" value="1"/>
</dbReference>
<evidence type="ECO:0000259" key="2">
    <source>
        <dbReference type="Pfam" id="PF13280"/>
    </source>
</evidence>
<proteinExistence type="predicted"/>
<feature type="domain" description="WCX" evidence="3">
    <location>
        <begin position="254"/>
        <end position="320"/>
    </location>
</feature>
<reference evidence="5" key="1">
    <citation type="journal article" date="2019" name="Int. J. Syst. Evol. Microbiol.">
        <title>The Global Catalogue of Microorganisms (GCM) 10K type strain sequencing project: providing services to taxonomists for standard genome sequencing and annotation.</title>
        <authorList>
            <consortium name="The Broad Institute Genomics Platform"/>
            <consortium name="The Broad Institute Genome Sequencing Center for Infectious Disease"/>
            <person name="Wu L."/>
            <person name="Ma J."/>
        </authorList>
    </citation>
    <scope>NUCLEOTIDE SEQUENCE [LARGE SCALE GENOMIC DNA]</scope>
    <source>
        <strain evidence="5">JCM 17808</strain>
    </source>
</reference>
<name>A0ABP8JD25_9MICO</name>
<dbReference type="PANTHER" id="PTHR34580:SF3">
    <property type="entry name" value="PROTEIN PAFB"/>
    <property type="match status" value="1"/>
</dbReference>
<feature type="domain" description="WYL" evidence="2">
    <location>
        <begin position="154"/>
        <end position="218"/>
    </location>
</feature>
<evidence type="ECO:0000256" key="1">
    <source>
        <dbReference type="SAM" id="MobiDB-lite"/>
    </source>
</evidence>
<dbReference type="Pfam" id="PF13280">
    <property type="entry name" value="WYL"/>
    <property type="match status" value="1"/>
</dbReference>
<comment type="caution">
    <text evidence="4">The sequence shown here is derived from an EMBL/GenBank/DDBJ whole genome shotgun (WGS) entry which is preliminary data.</text>
</comment>
<feature type="region of interest" description="Disordered" evidence="1">
    <location>
        <begin position="330"/>
        <end position="354"/>
    </location>
</feature>
<dbReference type="PANTHER" id="PTHR34580">
    <property type="match status" value="1"/>
</dbReference>
<organism evidence="4 5">
    <name type="scientific">Brevibacterium pityocampae</name>
    <dbReference type="NCBI Taxonomy" id="506594"/>
    <lineage>
        <taxon>Bacteria</taxon>
        <taxon>Bacillati</taxon>
        <taxon>Actinomycetota</taxon>
        <taxon>Actinomycetes</taxon>
        <taxon>Micrococcales</taxon>
        <taxon>Brevibacteriaceae</taxon>
        <taxon>Brevibacterium</taxon>
    </lineage>
</organism>